<dbReference type="InterPro" id="IPR036259">
    <property type="entry name" value="MFS_trans_sf"/>
</dbReference>
<dbReference type="HOGENOM" id="CLU_001265_39_5_2"/>
<evidence type="ECO:0000313" key="10">
    <source>
        <dbReference type="Proteomes" id="UP000008458"/>
    </source>
</evidence>
<feature type="transmembrane region" description="Helical" evidence="7">
    <location>
        <begin position="184"/>
        <end position="205"/>
    </location>
</feature>
<feature type="transmembrane region" description="Helical" evidence="7">
    <location>
        <begin position="392"/>
        <end position="411"/>
    </location>
</feature>
<evidence type="ECO:0000256" key="4">
    <source>
        <dbReference type="ARBA" id="ARBA00022692"/>
    </source>
</evidence>
<keyword evidence="6 7" id="KW-0472">Membrane</keyword>
<feature type="transmembrane region" description="Helical" evidence="7">
    <location>
        <begin position="359"/>
        <end position="386"/>
    </location>
</feature>
<keyword evidence="5 7" id="KW-1133">Transmembrane helix</keyword>
<dbReference type="GO" id="GO:0005886">
    <property type="term" value="C:plasma membrane"/>
    <property type="evidence" value="ECO:0007669"/>
    <property type="project" value="UniProtKB-SubCell"/>
</dbReference>
<feature type="transmembrane region" description="Helical" evidence="7">
    <location>
        <begin position="12"/>
        <end position="40"/>
    </location>
</feature>
<sequence length="421" mass="45623">MKDIKIPSKFIRVVVILSTIGLIIEAYDFFSIGIISTAIWPYVFFKNASSSAIAFSILAYATILIGRPAGGVIFGHFGDKIGRKFSMFWSLFLSGIAMLLVALMPPIGVLAVLFIAILRFMQGMGLGGDGGSSLVLSYEYAEKGERPGYLMSFPMAAAILGIILGVLGVLISENLESKLFLLTYGWRILIGIGAIAIMVSAYLRMKVVESLDFKRLLNNNEVDPSPIKNAFKRCGKNIVLITLAIAYFPVILNFLLYPYSIELFTKMGFAEKQVMFTFLIASVLAYGFSILGGYLADKYGWKKIVLISAVGSLITLPILFTHLLMSLFPLYILASMGWGAMGTYASEFIISLRNTSAGAVFGFIGLFPAVLLIAVLPALITVYGVVGSLMPISIIGELITVVSIISILILIKARKVEGSSA</sequence>
<organism evidence="9 10">
    <name type="scientific">Acidianus hospitalis (strain W1)</name>
    <dbReference type="NCBI Taxonomy" id="933801"/>
    <lineage>
        <taxon>Archaea</taxon>
        <taxon>Thermoproteota</taxon>
        <taxon>Thermoprotei</taxon>
        <taxon>Sulfolobales</taxon>
        <taxon>Sulfolobaceae</taxon>
        <taxon>Acidianus</taxon>
    </lineage>
</organism>
<protein>
    <submittedName>
        <fullName evidence="9">Transmembrane protein</fullName>
    </submittedName>
</protein>
<evidence type="ECO:0000259" key="8">
    <source>
        <dbReference type="PROSITE" id="PS50850"/>
    </source>
</evidence>
<dbReference type="PANTHER" id="PTHR43045">
    <property type="entry name" value="SHIKIMATE TRANSPORTER"/>
    <property type="match status" value="1"/>
</dbReference>
<feature type="transmembrane region" description="Helical" evidence="7">
    <location>
        <begin position="330"/>
        <end position="352"/>
    </location>
</feature>
<dbReference type="GeneID" id="10601395"/>
<evidence type="ECO:0000256" key="3">
    <source>
        <dbReference type="ARBA" id="ARBA00022475"/>
    </source>
</evidence>
<dbReference type="GO" id="GO:0022857">
    <property type="term" value="F:transmembrane transporter activity"/>
    <property type="evidence" value="ECO:0007669"/>
    <property type="project" value="InterPro"/>
</dbReference>
<keyword evidence="2" id="KW-0813">Transport</keyword>
<evidence type="ECO:0000256" key="2">
    <source>
        <dbReference type="ARBA" id="ARBA00022448"/>
    </source>
</evidence>
<evidence type="ECO:0000256" key="7">
    <source>
        <dbReference type="SAM" id="Phobius"/>
    </source>
</evidence>
<dbReference type="OrthoDB" id="44119at2157"/>
<comment type="subcellular location">
    <subcellularLocation>
        <location evidence="1">Cell membrane</location>
        <topology evidence="1">Multi-pass membrane protein</topology>
    </subcellularLocation>
</comment>
<dbReference type="KEGG" id="aho:Ahos_1896"/>
<feature type="transmembrane region" description="Helical" evidence="7">
    <location>
        <begin position="109"/>
        <end position="128"/>
    </location>
</feature>
<dbReference type="EMBL" id="CP002535">
    <property type="protein sequence ID" value="AEE94769.1"/>
    <property type="molecule type" value="Genomic_DNA"/>
</dbReference>
<evidence type="ECO:0000313" key="9">
    <source>
        <dbReference type="EMBL" id="AEE94769.1"/>
    </source>
</evidence>
<dbReference type="SUPFAM" id="SSF103473">
    <property type="entry name" value="MFS general substrate transporter"/>
    <property type="match status" value="1"/>
</dbReference>
<dbReference type="Gene3D" id="1.20.1250.20">
    <property type="entry name" value="MFS general substrate transporter like domains"/>
    <property type="match status" value="1"/>
</dbReference>
<evidence type="ECO:0000256" key="5">
    <source>
        <dbReference type="ARBA" id="ARBA00022989"/>
    </source>
</evidence>
<feature type="transmembrane region" description="Helical" evidence="7">
    <location>
        <begin position="304"/>
        <end position="324"/>
    </location>
</feature>
<dbReference type="InterPro" id="IPR005829">
    <property type="entry name" value="Sugar_transporter_CS"/>
</dbReference>
<keyword evidence="4 7" id="KW-0812">Transmembrane</keyword>
<gene>
    <name evidence="9" type="ordered locus">Ahos_1896</name>
</gene>
<reference evidence="9 10" key="1">
    <citation type="journal article" date="2011" name="Extremophiles">
        <title>Genomic analysis of Acidianus hospitalis W1 a host for studying crenarchaeal virus and plasmid life cycles.</title>
        <authorList>
            <person name="You X.Y."/>
            <person name="Liu C."/>
            <person name="Wang S.Y."/>
            <person name="Jiang C.Y."/>
            <person name="Shah S.A."/>
            <person name="Prangishvili D."/>
            <person name="She Q."/>
            <person name="Liu S.J."/>
            <person name="Garrett R.A."/>
        </authorList>
    </citation>
    <scope>NUCLEOTIDE SEQUENCE [LARGE SCALE GENOMIC DNA]</scope>
    <source>
        <strain evidence="9 10">W1</strain>
    </source>
</reference>
<feature type="transmembrane region" description="Helical" evidence="7">
    <location>
        <begin position="86"/>
        <end position="103"/>
    </location>
</feature>
<keyword evidence="10" id="KW-1185">Reference proteome</keyword>
<dbReference type="PROSITE" id="PS00217">
    <property type="entry name" value="SUGAR_TRANSPORT_2"/>
    <property type="match status" value="1"/>
</dbReference>
<dbReference type="STRING" id="933801.Ahos_1896"/>
<feature type="transmembrane region" description="Helical" evidence="7">
    <location>
        <begin position="238"/>
        <end position="256"/>
    </location>
</feature>
<dbReference type="InterPro" id="IPR011701">
    <property type="entry name" value="MFS"/>
</dbReference>
<dbReference type="PANTHER" id="PTHR43045:SF1">
    <property type="entry name" value="SHIKIMATE TRANSPORTER"/>
    <property type="match status" value="1"/>
</dbReference>
<dbReference type="eggNOG" id="arCOG02691">
    <property type="taxonomic scope" value="Archaea"/>
</dbReference>
<evidence type="ECO:0000256" key="6">
    <source>
        <dbReference type="ARBA" id="ARBA00023136"/>
    </source>
</evidence>
<dbReference type="RefSeq" id="WP_013776684.1">
    <property type="nucleotide sequence ID" value="NC_015518.1"/>
</dbReference>
<feature type="domain" description="Major facilitator superfamily (MFS) profile" evidence="8">
    <location>
        <begin position="14"/>
        <end position="415"/>
    </location>
</feature>
<feature type="transmembrane region" description="Helical" evidence="7">
    <location>
        <begin position="52"/>
        <end position="74"/>
    </location>
</feature>
<dbReference type="InterPro" id="IPR020846">
    <property type="entry name" value="MFS_dom"/>
</dbReference>
<dbReference type="AlphaFoldDB" id="F4B7M2"/>
<dbReference type="Proteomes" id="UP000008458">
    <property type="component" value="Chromosome"/>
</dbReference>
<name>F4B7M2_ACIHW</name>
<dbReference type="Pfam" id="PF07690">
    <property type="entry name" value="MFS_1"/>
    <property type="match status" value="1"/>
</dbReference>
<evidence type="ECO:0000256" key="1">
    <source>
        <dbReference type="ARBA" id="ARBA00004651"/>
    </source>
</evidence>
<dbReference type="PROSITE" id="PS50850">
    <property type="entry name" value="MFS"/>
    <property type="match status" value="1"/>
</dbReference>
<feature type="transmembrane region" description="Helical" evidence="7">
    <location>
        <begin position="276"/>
        <end position="297"/>
    </location>
</feature>
<keyword evidence="3" id="KW-1003">Cell membrane</keyword>
<reference key="2">
    <citation type="journal article" date="2011" name="Extremophiles">
        <title>Genomic analyses of Acidianus hospitalis W1 a host for studying crenarchaeal virus and plasmid life cycles.</title>
        <authorList>
            <person name="You X.Y."/>
            <person name="Liu C."/>
            <person name="Wang S.Y."/>
            <person name="Jiang C.Y."/>
            <person name="Shah S.A."/>
            <person name="Prangishvili D."/>
            <person name="Liu S.J."/>
            <person name="Garrett R.A."/>
        </authorList>
    </citation>
    <scope>NUCLEOTIDE SEQUENCE</scope>
    <source>
        <strain>W1</strain>
    </source>
</reference>
<proteinExistence type="predicted"/>
<feature type="transmembrane region" description="Helical" evidence="7">
    <location>
        <begin position="149"/>
        <end position="172"/>
    </location>
</feature>
<accession>F4B7M2</accession>